<sequence>MNDLAKPELKHGVPLPCIPEVGHHRRMQRKLKFQSTAVCAGVIMIATCRGLALDPSQPVSSYLRKNFTIEDGLPANASRIVCWPAMCRGKTTELEEVRW</sequence>
<evidence type="ECO:0000313" key="2">
    <source>
        <dbReference type="Proteomes" id="UP000292958"/>
    </source>
</evidence>
<dbReference type="OrthoDB" id="35573at57723"/>
<dbReference type="AlphaFoldDB" id="A0A4Q7YGG7"/>
<organism evidence="1 2">
    <name type="scientific">Edaphobacter modestus</name>
    <dbReference type="NCBI Taxonomy" id="388466"/>
    <lineage>
        <taxon>Bacteria</taxon>
        <taxon>Pseudomonadati</taxon>
        <taxon>Acidobacteriota</taxon>
        <taxon>Terriglobia</taxon>
        <taxon>Terriglobales</taxon>
        <taxon>Acidobacteriaceae</taxon>
        <taxon>Edaphobacter</taxon>
    </lineage>
</organism>
<dbReference type="RefSeq" id="WP_130423963.1">
    <property type="nucleotide sequence ID" value="NZ_SHKW01000002.1"/>
</dbReference>
<gene>
    <name evidence="1" type="ORF">BDD14_5667</name>
</gene>
<proteinExistence type="predicted"/>
<name>A0A4Q7YGG7_9BACT</name>
<protein>
    <submittedName>
        <fullName evidence="1">Uncharacterized protein</fullName>
    </submittedName>
</protein>
<evidence type="ECO:0000313" key="1">
    <source>
        <dbReference type="EMBL" id="RZU35591.1"/>
    </source>
</evidence>
<keyword evidence="2" id="KW-1185">Reference proteome</keyword>
<comment type="caution">
    <text evidence="1">The sequence shown here is derived from an EMBL/GenBank/DDBJ whole genome shotgun (WGS) entry which is preliminary data.</text>
</comment>
<accession>A0A4Q7YGG7</accession>
<reference evidence="1 2" key="1">
    <citation type="submission" date="2019-02" db="EMBL/GenBank/DDBJ databases">
        <title>Genomic Encyclopedia of Archaeal and Bacterial Type Strains, Phase II (KMG-II): from individual species to whole genera.</title>
        <authorList>
            <person name="Goeker M."/>
        </authorList>
    </citation>
    <scope>NUCLEOTIDE SEQUENCE [LARGE SCALE GENOMIC DNA]</scope>
    <source>
        <strain evidence="1 2">DSM 18101</strain>
    </source>
</reference>
<dbReference type="EMBL" id="SHKW01000002">
    <property type="protein sequence ID" value="RZU35591.1"/>
    <property type="molecule type" value="Genomic_DNA"/>
</dbReference>
<dbReference type="Proteomes" id="UP000292958">
    <property type="component" value="Unassembled WGS sequence"/>
</dbReference>